<dbReference type="InterPro" id="IPR015257">
    <property type="entry name" value="Maf1"/>
</dbReference>
<protein>
    <recommendedName>
        <fullName evidence="1">Repressor of RNA polymerase III transcription</fullName>
    </recommendedName>
</protein>
<reference evidence="2 3" key="1">
    <citation type="submission" date="2014-04" db="EMBL/GenBank/DDBJ databases">
        <title>Comparative Genomics of Cryptosporidium Species.</title>
        <authorList>
            <person name="Silva J.C."/>
            <person name="Su Q."/>
            <person name="Chalmers R."/>
            <person name="Chibucos M.C."/>
            <person name="Elwin K."/>
            <person name="Godinez A."/>
            <person name="Guo F."/>
            <person name="Huynh K."/>
            <person name="Orvis J."/>
            <person name="Ott S."/>
            <person name="Sadzewicz L."/>
            <person name="Sengamalay N."/>
            <person name="Shetty A."/>
            <person name="Sun M."/>
            <person name="Tallon L."/>
            <person name="Xiao L."/>
            <person name="Zhang H."/>
            <person name="Fraser C.M."/>
            <person name="Zhu G."/>
            <person name="Kissinger J."/>
            <person name="Widmer G."/>
        </authorList>
    </citation>
    <scope>NUCLEOTIDE SEQUENCE [LARGE SCALE GENOMIC DNA]</scope>
    <source>
        <strain evidence="2 3">UKMEL1</strain>
    </source>
</reference>
<organism evidence="2 3">
    <name type="scientific">Cryptosporidium meleagridis</name>
    <dbReference type="NCBI Taxonomy" id="93969"/>
    <lineage>
        <taxon>Eukaryota</taxon>
        <taxon>Sar</taxon>
        <taxon>Alveolata</taxon>
        <taxon>Apicomplexa</taxon>
        <taxon>Conoidasida</taxon>
        <taxon>Coccidia</taxon>
        <taxon>Eucoccidiorida</taxon>
        <taxon>Eimeriorina</taxon>
        <taxon>Cryptosporidiidae</taxon>
        <taxon>Cryptosporidium</taxon>
    </lineage>
</organism>
<comment type="similarity">
    <text evidence="1">Belongs to the MAF1 family.</text>
</comment>
<keyword evidence="1" id="KW-0804">Transcription</keyword>
<dbReference type="Proteomes" id="UP000236928">
    <property type="component" value="Unassembled WGS sequence"/>
</dbReference>
<accession>A0A2P4YYF4</accession>
<dbReference type="GO" id="GO:0016480">
    <property type="term" value="P:negative regulation of transcription by RNA polymerase III"/>
    <property type="evidence" value="ECO:0007669"/>
    <property type="project" value="UniProtKB-UniRule"/>
</dbReference>
<dbReference type="InterPro" id="IPR038564">
    <property type="entry name" value="Maf1_sf"/>
</dbReference>
<evidence type="ECO:0000313" key="3">
    <source>
        <dbReference type="Proteomes" id="UP000236928"/>
    </source>
</evidence>
<keyword evidence="1" id="KW-0805">Transcription regulation</keyword>
<evidence type="ECO:0000313" key="2">
    <source>
        <dbReference type="EMBL" id="POM82736.1"/>
    </source>
</evidence>
<dbReference type="AlphaFoldDB" id="A0A2P4YYF4"/>
<keyword evidence="1" id="KW-0678">Repressor</keyword>
<dbReference type="EMBL" id="JIBK01000006">
    <property type="protein sequence ID" value="POM82736.1"/>
    <property type="molecule type" value="Genomic_DNA"/>
</dbReference>
<keyword evidence="3" id="KW-1185">Reference proteome</keyword>
<dbReference type="OrthoDB" id="277029at2759"/>
<dbReference type="GO" id="GO:0000994">
    <property type="term" value="F:RNA polymerase III core binding"/>
    <property type="evidence" value="ECO:0007669"/>
    <property type="project" value="TreeGrafter"/>
</dbReference>
<dbReference type="GO" id="GO:0005634">
    <property type="term" value="C:nucleus"/>
    <property type="evidence" value="ECO:0007669"/>
    <property type="project" value="UniProtKB-SubCell"/>
</dbReference>
<sequence length="224" mass="26179">MRFLEHSGLNRLSVLLSNLDVGDRILNGRIELFTCSEKVVEECDLCERVDREVCVSPQWISNSPIGPVQRQDVRELLVNLISTMNQCFPDYEFSLIKPDNLFKEKSFSIVYNNINYHLSSIVERIYPSFLLELWENIRDAVEIKYTEIYSYRLMGNDELSPFLDDGSLFSFDYFFYDTKSQKILFFACTTKSKLNIGFTDNDLESSEESIEDDEIESEKIFINL</sequence>
<dbReference type="Gene3D" id="3.40.1000.50">
    <property type="entry name" value="Repressor of RNA polymerase III transcription Maf1"/>
    <property type="match status" value="1"/>
</dbReference>
<dbReference type="Pfam" id="PF09174">
    <property type="entry name" value="Maf1"/>
    <property type="match status" value="1"/>
</dbReference>
<comment type="caution">
    <text evidence="2">The sequence shown here is derived from an EMBL/GenBank/DDBJ whole genome shotgun (WGS) entry which is preliminary data.</text>
</comment>
<proteinExistence type="inferred from homology"/>
<keyword evidence="1" id="KW-0539">Nucleus</keyword>
<dbReference type="PIRSF" id="PIRSF037240">
    <property type="entry name" value="RNA_polIII_Trep_MAF1"/>
    <property type="match status" value="1"/>
</dbReference>
<comment type="subcellular location">
    <subcellularLocation>
        <location evidence="1">Nucleus</location>
    </subcellularLocation>
</comment>
<evidence type="ECO:0000256" key="1">
    <source>
        <dbReference type="PIRNR" id="PIRNR037240"/>
    </source>
</evidence>
<dbReference type="PANTHER" id="PTHR22504">
    <property type="entry name" value="REPRESSOR OF RNA POLYMERASE III TRANSCRIPTION MAF1"/>
    <property type="match status" value="1"/>
</dbReference>
<name>A0A2P4YYF4_9CRYT</name>
<dbReference type="VEuPathDB" id="CryptoDB:CmeUKMEL1_03885"/>
<gene>
    <name evidence="2" type="ORF">CmeUKMEL1_03885</name>
</gene>
<dbReference type="PANTHER" id="PTHR22504:SF0">
    <property type="entry name" value="REPRESSOR OF RNA POLYMERASE III TRANSCRIPTION MAF1 HOMOLOG"/>
    <property type="match status" value="1"/>
</dbReference>